<feature type="transmembrane region" description="Helical" evidence="2">
    <location>
        <begin position="187"/>
        <end position="210"/>
    </location>
</feature>
<accession>A0A9W8B9W4</accession>
<feature type="transmembrane region" description="Helical" evidence="2">
    <location>
        <begin position="61"/>
        <end position="81"/>
    </location>
</feature>
<feature type="region of interest" description="Disordered" evidence="1">
    <location>
        <begin position="142"/>
        <end position="164"/>
    </location>
</feature>
<feature type="domain" description="Protein YTP1-like C-terminal" evidence="4">
    <location>
        <begin position="196"/>
        <end position="436"/>
    </location>
</feature>
<feature type="transmembrane region" description="Helical" evidence="2">
    <location>
        <begin position="285"/>
        <end position="305"/>
    </location>
</feature>
<keyword evidence="2" id="KW-1133">Transmembrane helix</keyword>
<keyword evidence="2" id="KW-0812">Transmembrane</keyword>
<proteinExistence type="predicted"/>
<feature type="transmembrane region" description="Helical" evidence="2">
    <location>
        <begin position="342"/>
        <end position="365"/>
    </location>
</feature>
<feature type="domain" description="DUF2427" evidence="3">
    <location>
        <begin position="1"/>
        <end position="81"/>
    </location>
</feature>
<sequence length="506" mass="55428">MHILAMGTAYIVLMPVSIVFGLAGSRYHFPLQLLAASVASAGYFFSFLIRDQGQYNAHKGMGGFMMAVLAFQLACGLYKAILLRQKNLTQAFSLDNLGAFTDPNRHHGDGARNTISSQPPNSFLARLVAGGKALARVIVPPPMESPRLSHTEPDDSSDDGNMQEALAGTHPATWTRFQRALLATHKWVDIMSFVWGYMQIVLGMLATLNICYEPETARCVAHLIKGSILVGYGMIHVAIFRLGANWLRRHQQPIEYYESLFCILLGSAIVLLEHRPGAPWNHRDMQHISIGIIFLLGGLGAFLASKFRLLGANRTPLIALIYMFVGISMGFHHQVTEIASKVHMMFGVAFLTTALCRIAELAMLSQDPKATPVSMHPFQNLTAFFAMLSGYLLIGSTNGQMDLLLAHKIAVGSYGMLHCAFAFVTMTYTIGMMLLYEHVKGIRQPLSQNGNASDAAMADLEARTHANHTYFSLGQHQISPCGSSESVVAFQTHHAPTLDPAPPKAQ</sequence>
<dbReference type="InterPro" id="IPR018825">
    <property type="entry name" value="DUF2427"/>
</dbReference>
<feature type="transmembrane region" description="Helical" evidence="2">
    <location>
        <begin position="256"/>
        <end position="273"/>
    </location>
</feature>
<evidence type="ECO:0000256" key="2">
    <source>
        <dbReference type="SAM" id="Phobius"/>
    </source>
</evidence>
<evidence type="ECO:0000259" key="4">
    <source>
        <dbReference type="Pfam" id="PF10355"/>
    </source>
</evidence>
<dbReference type="EMBL" id="JANBQB010000021">
    <property type="protein sequence ID" value="KAJ1984379.1"/>
    <property type="molecule type" value="Genomic_DNA"/>
</dbReference>
<dbReference type="Pfam" id="PF10348">
    <property type="entry name" value="DUF2427"/>
    <property type="match status" value="1"/>
</dbReference>
<evidence type="ECO:0000259" key="3">
    <source>
        <dbReference type="Pfam" id="PF10348"/>
    </source>
</evidence>
<feature type="transmembrane region" description="Helical" evidence="2">
    <location>
        <begin position="377"/>
        <end position="394"/>
    </location>
</feature>
<dbReference type="AlphaFoldDB" id="A0A9W8B9W4"/>
<organism evidence="5 6">
    <name type="scientific">Dimargaris verticillata</name>
    <dbReference type="NCBI Taxonomy" id="2761393"/>
    <lineage>
        <taxon>Eukaryota</taxon>
        <taxon>Fungi</taxon>
        <taxon>Fungi incertae sedis</taxon>
        <taxon>Zoopagomycota</taxon>
        <taxon>Kickxellomycotina</taxon>
        <taxon>Dimargaritomycetes</taxon>
        <taxon>Dimargaritales</taxon>
        <taxon>Dimargaritaceae</taxon>
        <taxon>Dimargaris</taxon>
    </lineage>
</organism>
<keyword evidence="2" id="KW-0472">Membrane</keyword>
<dbReference type="OrthoDB" id="4137487at2759"/>
<dbReference type="Proteomes" id="UP001151582">
    <property type="component" value="Unassembled WGS sequence"/>
</dbReference>
<evidence type="ECO:0000313" key="6">
    <source>
        <dbReference type="Proteomes" id="UP001151582"/>
    </source>
</evidence>
<dbReference type="InterPro" id="IPR018827">
    <property type="entry name" value="YTP1_C"/>
</dbReference>
<dbReference type="PANTHER" id="PTHR31685">
    <property type="entry name" value="INTEGRAL MEMBRANE PROTEIN (AFU_ORTHOLOGUE AFUA_6G12730)-RELATED"/>
    <property type="match status" value="1"/>
</dbReference>
<gene>
    <name evidence="5" type="ORF">H4R34_000695</name>
</gene>
<keyword evidence="6" id="KW-1185">Reference proteome</keyword>
<protein>
    <recommendedName>
        <fullName evidence="7">Integral membrane protein</fullName>
    </recommendedName>
</protein>
<dbReference type="PANTHER" id="PTHR31685:SF3">
    <property type="entry name" value="INTEGRAL MEMBRANE PROTEIN (AFU_ORTHOLOGUE AFUA_6G12730)"/>
    <property type="match status" value="1"/>
</dbReference>
<feature type="transmembrane region" description="Helical" evidence="2">
    <location>
        <begin position="6"/>
        <end position="24"/>
    </location>
</feature>
<evidence type="ECO:0000256" key="1">
    <source>
        <dbReference type="SAM" id="MobiDB-lite"/>
    </source>
</evidence>
<feature type="transmembrane region" description="Helical" evidence="2">
    <location>
        <begin position="31"/>
        <end position="49"/>
    </location>
</feature>
<dbReference type="Pfam" id="PF10355">
    <property type="entry name" value="Ytp1"/>
    <property type="match status" value="1"/>
</dbReference>
<name>A0A9W8B9W4_9FUNG</name>
<feature type="transmembrane region" description="Helical" evidence="2">
    <location>
        <begin position="414"/>
        <end position="436"/>
    </location>
</feature>
<evidence type="ECO:0000313" key="5">
    <source>
        <dbReference type="EMBL" id="KAJ1984379.1"/>
    </source>
</evidence>
<feature type="transmembrane region" description="Helical" evidence="2">
    <location>
        <begin position="222"/>
        <end position="244"/>
    </location>
</feature>
<evidence type="ECO:0008006" key="7">
    <source>
        <dbReference type="Google" id="ProtNLM"/>
    </source>
</evidence>
<comment type="caution">
    <text evidence="5">The sequence shown here is derived from an EMBL/GenBank/DDBJ whole genome shotgun (WGS) entry which is preliminary data.</text>
</comment>
<feature type="transmembrane region" description="Helical" evidence="2">
    <location>
        <begin position="317"/>
        <end position="336"/>
    </location>
</feature>
<reference evidence="5" key="1">
    <citation type="submission" date="2022-07" db="EMBL/GenBank/DDBJ databases">
        <title>Phylogenomic reconstructions and comparative analyses of Kickxellomycotina fungi.</title>
        <authorList>
            <person name="Reynolds N.K."/>
            <person name="Stajich J.E."/>
            <person name="Barry K."/>
            <person name="Grigoriev I.V."/>
            <person name="Crous P."/>
            <person name="Smith M.E."/>
        </authorList>
    </citation>
    <scope>NUCLEOTIDE SEQUENCE</scope>
    <source>
        <strain evidence="5">RSA 567</strain>
    </source>
</reference>